<evidence type="ECO:0000313" key="7">
    <source>
        <dbReference type="EMBL" id="KAJ8501432.1"/>
    </source>
</evidence>
<keyword evidence="2" id="KW-0813">Transport</keyword>
<evidence type="ECO:0000313" key="8">
    <source>
        <dbReference type="Proteomes" id="UP001215151"/>
    </source>
</evidence>
<dbReference type="GO" id="GO:0022857">
    <property type="term" value="F:transmembrane transporter activity"/>
    <property type="evidence" value="ECO:0007669"/>
    <property type="project" value="InterPro"/>
</dbReference>
<feature type="transmembrane region" description="Helical" evidence="6">
    <location>
        <begin position="279"/>
        <end position="299"/>
    </location>
</feature>
<proteinExistence type="predicted"/>
<comment type="subcellular location">
    <subcellularLocation>
        <location evidence="1">Membrane</location>
        <topology evidence="1">Multi-pass membrane protein</topology>
    </subcellularLocation>
</comment>
<dbReference type="InterPro" id="IPR036259">
    <property type="entry name" value="MFS_trans_sf"/>
</dbReference>
<dbReference type="Proteomes" id="UP001215151">
    <property type="component" value="Unassembled WGS sequence"/>
</dbReference>
<dbReference type="PANTHER" id="PTHR43791:SF1">
    <property type="entry name" value="ALLANTOATE PERMEASE"/>
    <property type="match status" value="1"/>
</dbReference>
<gene>
    <name evidence="7" type="ORF">ONZ51_g593</name>
</gene>
<evidence type="ECO:0000256" key="1">
    <source>
        <dbReference type="ARBA" id="ARBA00004141"/>
    </source>
</evidence>
<dbReference type="Pfam" id="PF07690">
    <property type="entry name" value="MFS_1"/>
    <property type="match status" value="1"/>
</dbReference>
<dbReference type="PANTHER" id="PTHR43791">
    <property type="entry name" value="PERMEASE-RELATED"/>
    <property type="match status" value="1"/>
</dbReference>
<keyword evidence="5 6" id="KW-0472">Membrane</keyword>
<feature type="transmembrane region" description="Helical" evidence="6">
    <location>
        <begin position="426"/>
        <end position="448"/>
    </location>
</feature>
<feature type="transmembrane region" description="Helical" evidence="6">
    <location>
        <begin position="393"/>
        <end position="414"/>
    </location>
</feature>
<dbReference type="SUPFAM" id="SSF103473">
    <property type="entry name" value="MFS general substrate transporter"/>
    <property type="match status" value="1"/>
</dbReference>
<protein>
    <recommendedName>
        <fullName evidence="9">MFS general substrate transporter</fullName>
    </recommendedName>
</protein>
<feature type="transmembrane region" description="Helical" evidence="6">
    <location>
        <begin position="121"/>
        <end position="141"/>
    </location>
</feature>
<dbReference type="GO" id="GO:0016020">
    <property type="term" value="C:membrane"/>
    <property type="evidence" value="ECO:0007669"/>
    <property type="project" value="UniProtKB-SubCell"/>
</dbReference>
<accession>A0AAD7XIG5</accession>
<evidence type="ECO:0008006" key="9">
    <source>
        <dbReference type="Google" id="ProtNLM"/>
    </source>
</evidence>
<evidence type="ECO:0000256" key="2">
    <source>
        <dbReference type="ARBA" id="ARBA00022448"/>
    </source>
</evidence>
<feature type="transmembrane region" description="Helical" evidence="6">
    <location>
        <begin position="186"/>
        <end position="205"/>
    </location>
</feature>
<feature type="transmembrane region" description="Helical" evidence="6">
    <location>
        <begin position="153"/>
        <end position="174"/>
    </location>
</feature>
<feature type="transmembrane region" description="Helical" evidence="6">
    <location>
        <begin position="94"/>
        <end position="114"/>
    </location>
</feature>
<dbReference type="AlphaFoldDB" id="A0AAD7XIG5"/>
<name>A0AAD7XIG5_9APHY</name>
<feature type="transmembrane region" description="Helical" evidence="6">
    <location>
        <begin position="337"/>
        <end position="356"/>
    </location>
</feature>
<keyword evidence="4 6" id="KW-1133">Transmembrane helix</keyword>
<organism evidence="7 8">
    <name type="scientific">Trametes cubensis</name>
    <dbReference type="NCBI Taxonomy" id="1111947"/>
    <lineage>
        <taxon>Eukaryota</taxon>
        <taxon>Fungi</taxon>
        <taxon>Dikarya</taxon>
        <taxon>Basidiomycota</taxon>
        <taxon>Agaricomycotina</taxon>
        <taxon>Agaricomycetes</taxon>
        <taxon>Polyporales</taxon>
        <taxon>Polyporaceae</taxon>
        <taxon>Trametes</taxon>
    </lineage>
</organism>
<comment type="caution">
    <text evidence="7">The sequence shown here is derived from an EMBL/GenBank/DDBJ whole genome shotgun (WGS) entry which is preliminary data.</text>
</comment>
<keyword evidence="8" id="KW-1185">Reference proteome</keyword>
<evidence type="ECO:0000256" key="5">
    <source>
        <dbReference type="ARBA" id="ARBA00023136"/>
    </source>
</evidence>
<evidence type="ECO:0000256" key="6">
    <source>
        <dbReference type="SAM" id="Phobius"/>
    </source>
</evidence>
<keyword evidence="3 6" id="KW-0812">Transmembrane</keyword>
<sequence length="529" mass="58653">METAEVKDEKQLETVIVSDVESSEIDFRDKDEALRLVGLEKAATFTEGEYTRVRRKLDLVIPPLCAAVYCTQYLDKTALSYASIMGFPVTGQGYNLVALSFYIGFLIWVFPSMYIAQRLRLAKYLGTNIVAWGIIMMLHAIPRSFGPFFALRLLLGMLESCVAPILILIISMFYKKNEQGSRMAWFYMMNGVAGIFGGFLAYGISFIPDNGFAPFKIIYLMLGALAIATGVAVLLWMPDSPANAQFLTREERVMAIERIRDGQCGTENKRLKKEQVVEALLDIRTWLIVLATLLSEPILTMIATKYSQFVANIPNGGLANFTNIIVKGFGYTTKQTLILSTPGGAIGIASALLCGWYSDRAGERMLPIVWSLIPTLAGAAMLVGLNGTSQKGALLFATWIVGTYGSSLAIIYAYNASNTSGHTKKVTVNAMTLAAFCVANIVGTETFLPKDAPGYLPGKISILVLLSAQVVLCFMIRWVNLWMTRKKRRLVEEMKIRNGWTDQDVERERERAAFADLTDKQNPFFVYTA</sequence>
<feature type="transmembrane region" description="Helical" evidence="6">
    <location>
        <begin position="217"/>
        <end position="237"/>
    </location>
</feature>
<evidence type="ECO:0000256" key="4">
    <source>
        <dbReference type="ARBA" id="ARBA00022989"/>
    </source>
</evidence>
<reference evidence="7" key="1">
    <citation type="submission" date="2022-11" db="EMBL/GenBank/DDBJ databases">
        <title>Genome Sequence of Cubamyces cubensis.</title>
        <authorList>
            <person name="Buettner E."/>
        </authorList>
    </citation>
    <scope>NUCLEOTIDE SEQUENCE</scope>
    <source>
        <strain evidence="7">MPL-01</strain>
    </source>
</reference>
<feature type="transmembrane region" description="Helical" evidence="6">
    <location>
        <begin position="368"/>
        <end position="387"/>
    </location>
</feature>
<dbReference type="Gene3D" id="1.20.1250.20">
    <property type="entry name" value="MFS general substrate transporter like domains"/>
    <property type="match status" value="2"/>
</dbReference>
<dbReference type="EMBL" id="JAPEVG010000007">
    <property type="protein sequence ID" value="KAJ8501432.1"/>
    <property type="molecule type" value="Genomic_DNA"/>
</dbReference>
<dbReference type="InterPro" id="IPR011701">
    <property type="entry name" value="MFS"/>
</dbReference>
<evidence type="ECO:0000256" key="3">
    <source>
        <dbReference type="ARBA" id="ARBA00022692"/>
    </source>
</evidence>
<feature type="transmembrane region" description="Helical" evidence="6">
    <location>
        <begin position="460"/>
        <end position="479"/>
    </location>
</feature>